<protein>
    <recommendedName>
        <fullName evidence="4">Acetyltransferase</fullName>
    </recommendedName>
</protein>
<evidence type="ECO:0008006" key="4">
    <source>
        <dbReference type="Google" id="ProtNLM"/>
    </source>
</evidence>
<accession>A0ABT9E8L8</accession>
<dbReference type="Proteomes" id="UP001243009">
    <property type="component" value="Unassembled WGS sequence"/>
</dbReference>
<dbReference type="Gene3D" id="2.160.10.10">
    <property type="entry name" value="Hexapeptide repeat proteins"/>
    <property type="match status" value="1"/>
</dbReference>
<gene>
    <name evidence="2" type="ORF">Q7A36_29435</name>
</gene>
<dbReference type="InterPro" id="IPR011004">
    <property type="entry name" value="Trimer_LpxA-like_sf"/>
</dbReference>
<name>A0ABT9E8L8_9PROT</name>
<dbReference type="RefSeq" id="WP_305107358.1">
    <property type="nucleotide sequence ID" value="NZ_JAUTWS010000049.1"/>
</dbReference>
<dbReference type="PANTHER" id="PTHR43300:SF7">
    <property type="entry name" value="UDP-N-ACETYLBACILLOSAMINE N-ACETYLTRANSFERASE"/>
    <property type="match status" value="1"/>
</dbReference>
<organism evidence="2 3">
    <name type="scientific">Paracraurococcus lichenis</name>
    <dbReference type="NCBI Taxonomy" id="3064888"/>
    <lineage>
        <taxon>Bacteria</taxon>
        <taxon>Pseudomonadati</taxon>
        <taxon>Pseudomonadota</taxon>
        <taxon>Alphaproteobacteria</taxon>
        <taxon>Acetobacterales</taxon>
        <taxon>Roseomonadaceae</taxon>
        <taxon>Paracraurococcus</taxon>
    </lineage>
</organism>
<evidence type="ECO:0000313" key="3">
    <source>
        <dbReference type="Proteomes" id="UP001243009"/>
    </source>
</evidence>
<dbReference type="SUPFAM" id="SSF51161">
    <property type="entry name" value="Trimeric LpxA-like enzymes"/>
    <property type="match status" value="1"/>
</dbReference>
<sequence length="234" mass="24058">MLDQAGEIHASQDDAGTVQGVAGVLLFGAGSPILVDVEESLHRAGLRVVAGIHNWPGRHYLCDGTRVMAPEDITGAMLELPFLVPLFTPRHRRLAARQAEVLGLVRPMRLVDPSVAVPRRLDTGPGCYVNSGVSLGSYSVLGAFVLINRGASIGHHARLGDFASIGPGAVLAGDVTVGSGGLVCAGAVILPGITVGEDAIVGAGAVVTRDVPDGYLALGNPARLVRRDTIVKAG</sequence>
<evidence type="ECO:0000313" key="2">
    <source>
        <dbReference type="EMBL" id="MDO9712501.1"/>
    </source>
</evidence>
<dbReference type="EMBL" id="JAUTWS010000049">
    <property type="protein sequence ID" value="MDO9712501.1"/>
    <property type="molecule type" value="Genomic_DNA"/>
</dbReference>
<keyword evidence="3" id="KW-1185">Reference proteome</keyword>
<dbReference type="PANTHER" id="PTHR43300">
    <property type="entry name" value="ACETYLTRANSFERASE"/>
    <property type="match status" value="1"/>
</dbReference>
<proteinExistence type="inferred from homology"/>
<evidence type="ECO:0000256" key="1">
    <source>
        <dbReference type="ARBA" id="ARBA00007274"/>
    </source>
</evidence>
<comment type="caution">
    <text evidence="2">The sequence shown here is derived from an EMBL/GenBank/DDBJ whole genome shotgun (WGS) entry which is preliminary data.</text>
</comment>
<reference evidence="2 3" key="1">
    <citation type="submission" date="2023-08" db="EMBL/GenBank/DDBJ databases">
        <title>The draft genome sequence of Paracraurococcus sp. LOR1-02.</title>
        <authorList>
            <person name="Kingkaew E."/>
            <person name="Tanasupawat S."/>
        </authorList>
    </citation>
    <scope>NUCLEOTIDE SEQUENCE [LARGE SCALE GENOMIC DNA]</scope>
    <source>
        <strain evidence="2 3">LOR1-02</strain>
    </source>
</reference>
<comment type="similarity">
    <text evidence="1">Belongs to the transferase hexapeptide repeat family.</text>
</comment>
<dbReference type="InterPro" id="IPR050179">
    <property type="entry name" value="Trans_hexapeptide_repeat"/>
</dbReference>